<dbReference type="RefSeq" id="WP_382165152.1">
    <property type="nucleotide sequence ID" value="NZ_JBHTBR010000002.1"/>
</dbReference>
<dbReference type="NCBIfam" id="TIGR02466">
    <property type="entry name" value="TIGR02466 family protein"/>
    <property type="match status" value="1"/>
</dbReference>
<protein>
    <submittedName>
        <fullName evidence="1">TIGR02466 family protein</fullName>
    </submittedName>
</protein>
<dbReference type="Pfam" id="PF13759">
    <property type="entry name" value="2OG-FeII_Oxy_5"/>
    <property type="match status" value="1"/>
</dbReference>
<dbReference type="Proteomes" id="UP001596492">
    <property type="component" value="Unassembled WGS sequence"/>
</dbReference>
<evidence type="ECO:0000313" key="2">
    <source>
        <dbReference type="Proteomes" id="UP001596492"/>
    </source>
</evidence>
<gene>
    <name evidence="1" type="ORF">ACFQS8_01815</name>
</gene>
<proteinExistence type="predicted"/>
<dbReference type="InterPro" id="IPR012668">
    <property type="entry name" value="CHP02466"/>
</dbReference>
<comment type="caution">
    <text evidence="1">The sequence shown here is derived from an EMBL/GenBank/DDBJ whole genome shotgun (WGS) entry which is preliminary data.</text>
</comment>
<reference evidence="2" key="1">
    <citation type="journal article" date="2019" name="Int. J. Syst. Evol. Microbiol.">
        <title>The Global Catalogue of Microorganisms (GCM) 10K type strain sequencing project: providing services to taxonomists for standard genome sequencing and annotation.</title>
        <authorList>
            <consortium name="The Broad Institute Genomics Platform"/>
            <consortium name="The Broad Institute Genome Sequencing Center for Infectious Disease"/>
            <person name="Wu L."/>
            <person name="Ma J."/>
        </authorList>
    </citation>
    <scope>NUCLEOTIDE SEQUENCE [LARGE SCALE GENOMIC DNA]</scope>
    <source>
        <strain evidence="2">CCUG 51308</strain>
    </source>
</reference>
<name>A0ABW2IHE5_9PROT</name>
<dbReference type="EMBL" id="JBHTBR010000002">
    <property type="protein sequence ID" value="MFC7290341.1"/>
    <property type="molecule type" value="Genomic_DNA"/>
</dbReference>
<organism evidence="1 2">
    <name type="scientific">Hirschia litorea</name>
    <dbReference type="NCBI Taxonomy" id="1199156"/>
    <lineage>
        <taxon>Bacteria</taxon>
        <taxon>Pseudomonadati</taxon>
        <taxon>Pseudomonadota</taxon>
        <taxon>Alphaproteobacteria</taxon>
        <taxon>Hyphomonadales</taxon>
        <taxon>Hyphomonadaceae</taxon>
        <taxon>Hirschia</taxon>
    </lineage>
</organism>
<accession>A0ABW2IHE5</accession>
<keyword evidence="2" id="KW-1185">Reference proteome</keyword>
<dbReference type="Gene3D" id="2.60.120.620">
    <property type="entry name" value="q2cbj1_9rhob like domain"/>
    <property type="match status" value="1"/>
</dbReference>
<sequence length="217" mass="23899">MADYSHIRAQASRMPLFETPIAQCNLVESEGMISEIKRVVLEKKKNDAGINRSNVGGWHSDVDMLAWGGGGAEKIKDTAIGLAKRMSAFAAGAHDDYHWLCQMWANVSEDGASNHLHMHPGNLWSGAFYVDMGGADSQPGLGGEFYFEDPRFPLSVMHNTKFRFADAEGNPIALMPQFRFKPGDLVLFPAWLRHGVNAYRGSGTRISIAFNVDAVLK</sequence>
<evidence type="ECO:0000313" key="1">
    <source>
        <dbReference type="EMBL" id="MFC7290341.1"/>
    </source>
</evidence>